<accession>A0A098LL70</accession>
<gene>
    <name evidence="3" type="ORF">MYP_4063</name>
</gene>
<dbReference type="Pfam" id="PF18962">
    <property type="entry name" value="Por_Secre_tail"/>
    <property type="match status" value="1"/>
</dbReference>
<feature type="signal peptide" evidence="1">
    <location>
        <begin position="1"/>
        <end position="21"/>
    </location>
</feature>
<dbReference type="NCBIfam" id="TIGR04183">
    <property type="entry name" value="Por_Secre_tail"/>
    <property type="match status" value="1"/>
</dbReference>
<dbReference type="OrthoDB" id="7794186at2"/>
<sequence length="1044" mass="115104">MKKALLFFIGILLVNLNILHAQDAPPQRFLMTLGVKRAVYHIDLEGGVARMFLFYNGKPASNQCDALDMSGVVKDQWKTFNPASNSYGHYDLGDVDSTQNLNFRLFAFSKRCKKGVIDMCSYNPFCVCDGSGCPDGDRSPDQGTIDFNMWFKYGIPATWNAYYVRTDKNAYEVELGYFFTPPHPNYPKAVNLGTNNVCVGDTIRLKTDCIWKKSEYVWQEMTDGIRWEEIPGQNGNTLTVIVPPNTTGKVIKKNYRVYSRYNGVTSYLPTNFLTTIFVQPDGPHIENTNAYILTTNVKCAGESSGKIKVLKVDGSGTYYYALKNLDDPSFPILNSSVTYPIFPDDAYNKTEGMTGLPKGTYELVVKNGYYSVCSNFIHITISEPALLNLGIPADLTYLGGTNISCNGFKDGKITLSAIGGVKPYTYYLSTSSDFSSSQQSSLNQFSNLSAGYYYMKVKDNNGCFSNIQKDTLQQPSVFKSSVLAFDAKCNGSNDGVISFVNTSGGTLPYSYSVNNHENYLTSASINSLAPASYSCHAKDANGCGIKDTTVSVSEPDKLVIIPSNITEATCFDKNDGSFSVTGIGGIPDYKFSLDNGEYFTKKDFTFISGGNHIVRIKDKNECIDTLSVYVGRPDSIAINFNITEVQCAGFSNGVIKTSVSGGIKPFIYQWQNFPEKDSLIEKLPPGSYNLSIVDANNCKSSKVAIITEPSNQLEVSFATRINPKCNIECNGQLEILASGGTPPYYYQWNNDTTLTTAALNNLCQGTFKARILDSRNCIASLESTLQDSVQFVFSIPDSTIICPGKQVTFDAGNIGSDYEWRDEQSLLTKAQIFTTHTDGTYHLKVKNADGCYAEKTFKLKTSKELLSAQFLLPSFVEYGDTVVFVEVSNPLPDSIQWSFSGDPLLLDSPKDSPELYFWKPGTYSVKLTAFLGECTDSIRKTITFFIPPTSVGSDDSLGLGLNKIKAVKIFPNPNNGIFNAQIDLDKEQAIDIEIINSQGLPISKASYNGQENYLLNFSLPLGTGVYLMKILTPTDFRTIGFIVQ</sequence>
<feature type="domain" description="Secretion system C-terminal sorting" evidence="2">
    <location>
        <begin position="969"/>
        <end position="1032"/>
    </location>
</feature>
<dbReference type="AlphaFoldDB" id="A0A098LL70"/>
<protein>
    <submittedName>
        <fullName evidence="3">Internalin</fullName>
    </submittedName>
</protein>
<keyword evidence="1" id="KW-0732">Signal</keyword>
<dbReference type="eggNOG" id="COG3209">
    <property type="taxonomic scope" value="Bacteria"/>
</dbReference>
<evidence type="ECO:0000259" key="2">
    <source>
        <dbReference type="Pfam" id="PF18962"/>
    </source>
</evidence>
<name>A0A098LL70_9BACT</name>
<dbReference type="InterPro" id="IPR026444">
    <property type="entry name" value="Secre_tail"/>
</dbReference>
<proteinExistence type="predicted"/>
<evidence type="ECO:0000256" key="1">
    <source>
        <dbReference type="SAM" id="SignalP"/>
    </source>
</evidence>
<feature type="chain" id="PRO_5001945243" evidence="1">
    <location>
        <begin position="22"/>
        <end position="1044"/>
    </location>
</feature>
<dbReference type="RefSeq" id="WP_045467313.1">
    <property type="nucleotide sequence ID" value="NZ_BBLT01000009.1"/>
</dbReference>
<dbReference type="InterPro" id="IPR035986">
    <property type="entry name" value="PKD_dom_sf"/>
</dbReference>
<dbReference type="STRING" id="153721.MYP_4063"/>
<organism evidence="3 4">
    <name type="scientific">Sporocytophaga myxococcoides</name>
    <dbReference type="NCBI Taxonomy" id="153721"/>
    <lineage>
        <taxon>Bacteria</taxon>
        <taxon>Pseudomonadati</taxon>
        <taxon>Bacteroidota</taxon>
        <taxon>Cytophagia</taxon>
        <taxon>Cytophagales</taxon>
        <taxon>Cytophagaceae</taxon>
        <taxon>Sporocytophaga</taxon>
    </lineage>
</organism>
<reference evidence="3 4" key="1">
    <citation type="submission" date="2014-09" db="EMBL/GenBank/DDBJ databases">
        <title>Sporocytophaga myxococcoides PG-01 genome sequencing.</title>
        <authorList>
            <person name="Liu L."/>
            <person name="Gao P.J."/>
            <person name="Chen G.J."/>
            <person name="Wang L.S."/>
        </authorList>
    </citation>
    <scope>NUCLEOTIDE SEQUENCE [LARGE SCALE GENOMIC DNA]</scope>
    <source>
        <strain evidence="3 4">PG-01</strain>
    </source>
</reference>
<dbReference type="SUPFAM" id="SSF49299">
    <property type="entry name" value="PKD domain"/>
    <property type="match status" value="1"/>
</dbReference>
<dbReference type="Pfam" id="PF13573">
    <property type="entry name" value="SprB"/>
    <property type="match status" value="5"/>
</dbReference>
<dbReference type="EMBL" id="BBLT01000009">
    <property type="protein sequence ID" value="GAL86833.1"/>
    <property type="molecule type" value="Genomic_DNA"/>
</dbReference>
<keyword evidence="4" id="KW-1185">Reference proteome</keyword>
<evidence type="ECO:0000313" key="4">
    <source>
        <dbReference type="Proteomes" id="UP000030185"/>
    </source>
</evidence>
<dbReference type="InterPro" id="IPR025667">
    <property type="entry name" value="SprB_repeat"/>
</dbReference>
<dbReference type="Proteomes" id="UP000030185">
    <property type="component" value="Unassembled WGS sequence"/>
</dbReference>
<evidence type="ECO:0000313" key="3">
    <source>
        <dbReference type="EMBL" id="GAL86833.1"/>
    </source>
</evidence>
<comment type="caution">
    <text evidence="3">The sequence shown here is derived from an EMBL/GenBank/DDBJ whole genome shotgun (WGS) entry which is preliminary data.</text>
</comment>